<dbReference type="InterPro" id="IPR029026">
    <property type="entry name" value="tRNA_m1G_MTases_N"/>
</dbReference>
<protein>
    <recommendedName>
        <fullName evidence="3">tRNA/rRNA methyltransferase SpoU type domain-containing protein</fullName>
    </recommendedName>
</protein>
<dbReference type="SUPFAM" id="SSF75217">
    <property type="entry name" value="alpha/beta knot"/>
    <property type="match status" value="1"/>
</dbReference>
<dbReference type="KEGG" id="amer:121594100"/>
<keyword evidence="1" id="KW-0489">Methyltransferase</keyword>
<dbReference type="InterPro" id="IPR045330">
    <property type="entry name" value="TRM3/TARBP1"/>
</dbReference>
<reference evidence="4" key="1">
    <citation type="submission" date="2020-05" db="UniProtKB">
        <authorList>
            <consortium name="EnsemblMetazoa"/>
        </authorList>
    </citation>
    <scope>IDENTIFICATION</scope>
    <source>
        <strain evidence="4">MAF</strain>
    </source>
</reference>
<keyword evidence="5" id="KW-1185">Reference proteome</keyword>
<dbReference type="Pfam" id="PF00588">
    <property type="entry name" value="SpoU_methylase"/>
    <property type="match status" value="1"/>
</dbReference>
<dbReference type="VEuPathDB" id="VectorBase:AMEM015564"/>
<feature type="domain" description="tRNA/rRNA methyltransferase SpoU type" evidence="3">
    <location>
        <begin position="1252"/>
        <end position="1355"/>
    </location>
</feature>
<dbReference type="InterPro" id="IPR029028">
    <property type="entry name" value="Alpha/beta_knot_MTases"/>
</dbReference>
<evidence type="ECO:0000313" key="4">
    <source>
        <dbReference type="EnsemblMetazoa" id="AMEM015564-PA"/>
    </source>
</evidence>
<dbReference type="PANTHER" id="PTHR12029:SF11">
    <property type="entry name" value="METHYLTRANSFERASE TARBP1-RELATED"/>
    <property type="match status" value="1"/>
</dbReference>
<proteinExistence type="predicted"/>
<dbReference type="GO" id="GO:0003723">
    <property type="term" value="F:RNA binding"/>
    <property type="evidence" value="ECO:0007669"/>
    <property type="project" value="InterPro"/>
</dbReference>
<dbReference type="Gene3D" id="3.40.1280.10">
    <property type="match status" value="1"/>
</dbReference>
<dbReference type="EnsemblMetazoa" id="AMEM015564-RA">
    <property type="protein sequence ID" value="AMEM015564-PA"/>
    <property type="gene ID" value="AMEM015564"/>
</dbReference>
<dbReference type="GO" id="GO:0030488">
    <property type="term" value="P:tRNA methylation"/>
    <property type="evidence" value="ECO:0007669"/>
    <property type="project" value="TreeGrafter"/>
</dbReference>
<sequence length="1401" mass="160560">MTFQSKFVQDLCTTDTEAHEQLIQLAQSEQIFLQNVHNLHKPSLEALVYALLMKQRGKLPASLLHGVNLQTILSLVDGNHDRLQGDSDSLRWTLSALALTALLESDLQIVIRELTTFVDRFERELHATPVYYDVLQTFLILAQELPELVAICNRANGADMVRRLQSDSRVMRTKALACLQTMMELNPDLVEQWLSETRSPAHPIERKVFLLRELLEALLRCTGDRKADILSALQLDHLWLVVFEALVSRDAVCRMEAVAILRHAIGYAMHCEMSFTGQYFAWWPEWEKCCNAWQSIVAVLERLDEFKLAVPMEQIEKLLDLLPWEWKTVLFRLLLDHTNGQVVMHVHDYFLKYRKFNATEAEMEKRLLDGLNRAPLADGGSVPKGVIDKLGKYYGTQEAYDYLLQTIPELSWNPVAFHCIVSVVHQMTFKLASKCKRRQETAATIRSLTSCAKVCHDIKHLPLRFAAFVLLVHCVNHLAEPTTDAAVLLAVVAEMQKLTPMFAITQKHFRSPDGSLFLDRLTNDALEPHWGRVSPADTFLIEQVLVQRAKNSLYACLKLSSHMLESNISVCCKLLGHMPELFNSVFDSICKNFQSAVDSIRQAQEAGERIPQQAFAVREQLIALQEAVDKRKFDYRPNLSGMMSLMKELQAFVDERLQSFDYADHARAIETIQLTHLIAWHEDCCRVASLFFQSVSVQELKNSLDRRGVGEAPTTDQVYAMVVEIHLNYRQHVQNFIEIYETEEDWSGLHILFDIDNVDVLTLAVELLYADCKKMEDECYGNFNRVNMIDRCYEKILTHHQSEDHFLTLMSKFVKMLLDPFCAEYMEYDDVYIPDFVLNYVSMFLEQGSSTTQELPLVVLECLVRFPDEFFHYFDRIIVNILAQGMIFGDGPMRDASSQEVDVIKRFGLDVPLKKRYQADGRMVRVMCSLFLHRFNHFEDGAFNRLVPKVEEYLMQCFPESKMVLNSEHRFEISPQQKLWAVQALCIAVSIAGCSKPDALLKALLYEANPTCIQRLLELIVVDSEISTLAIANSLKDGKVTPAGIESICGILWLRCCRDKTLNNQSIYLLMPWTMAESFTIGLWAQITISKLLARFARADKPQFKQMYTMFKQSHQQTNIKPHVTRILRDVRFQLDSNCLLTFENVFHNIPKAAGVPAEDVAGTALLKACVQLLDGLGEKFLGKAMRVQKLPREVVETNRVPYLPTDWTSYFVPPEHAIVPLKRLDPRQDLMLELPYWLYNSQQKRQASEGLYVVASNVTDVPDLADLARMGKCFGIKQLFINSLQDLDSKQFKMRSASAEQWQTVRELKAHNMYSYLWDLQDKGYTVVNVKHTETPQSTPLHQLQLPKKCVLVLNLLERFPHAVLNVYIPPIGAKRLLTVPETAALLMWEYAKQHHAAAM</sequence>
<keyword evidence="2" id="KW-0808">Transferase</keyword>
<dbReference type="GeneID" id="121594100"/>
<evidence type="ECO:0000313" key="5">
    <source>
        <dbReference type="Proteomes" id="UP000075903"/>
    </source>
</evidence>
<accession>A0A182VIJ8</accession>
<name>A0A182VIJ8_ANOME</name>
<dbReference type="VEuPathDB" id="VectorBase:AMEM21_013219"/>
<evidence type="ECO:0000259" key="3">
    <source>
        <dbReference type="Pfam" id="PF00588"/>
    </source>
</evidence>
<dbReference type="PANTHER" id="PTHR12029">
    <property type="entry name" value="RNA METHYLTRANSFERASE"/>
    <property type="match status" value="1"/>
</dbReference>
<organism evidence="4 5">
    <name type="scientific">Anopheles merus</name>
    <name type="common">Mosquito</name>
    <dbReference type="NCBI Taxonomy" id="30066"/>
    <lineage>
        <taxon>Eukaryota</taxon>
        <taxon>Metazoa</taxon>
        <taxon>Ecdysozoa</taxon>
        <taxon>Arthropoda</taxon>
        <taxon>Hexapoda</taxon>
        <taxon>Insecta</taxon>
        <taxon>Pterygota</taxon>
        <taxon>Neoptera</taxon>
        <taxon>Endopterygota</taxon>
        <taxon>Diptera</taxon>
        <taxon>Nematocera</taxon>
        <taxon>Culicoidea</taxon>
        <taxon>Culicidae</taxon>
        <taxon>Anophelinae</taxon>
        <taxon>Anopheles</taxon>
    </lineage>
</organism>
<evidence type="ECO:0000256" key="1">
    <source>
        <dbReference type="ARBA" id="ARBA00022603"/>
    </source>
</evidence>
<dbReference type="GO" id="GO:0016423">
    <property type="term" value="F:tRNA (guanine) methyltransferase activity"/>
    <property type="evidence" value="ECO:0007669"/>
    <property type="project" value="TreeGrafter"/>
</dbReference>
<dbReference type="InterPro" id="IPR016024">
    <property type="entry name" value="ARM-type_fold"/>
</dbReference>
<dbReference type="STRING" id="30066.A0A182VIJ8"/>
<dbReference type="Proteomes" id="UP000075903">
    <property type="component" value="Unassembled WGS sequence"/>
</dbReference>
<dbReference type="InterPro" id="IPR001537">
    <property type="entry name" value="SpoU_MeTrfase"/>
</dbReference>
<evidence type="ECO:0000256" key="2">
    <source>
        <dbReference type="ARBA" id="ARBA00022679"/>
    </source>
</evidence>
<dbReference type="RefSeq" id="XP_041772986.1">
    <property type="nucleotide sequence ID" value="XM_041917052.1"/>
</dbReference>
<dbReference type="SUPFAM" id="SSF48371">
    <property type="entry name" value="ARM repeat"/>
    <property type="match status" value="1"/>
</dbReference>